<sequence length="86" mass="9476">MEEKKKAIALRYDQEKDKAPVVVAKGVGEVAERIIETAKKHGVPVLEDKALLSAMLNLEVYEEIPPDLYRAVAKVLVFVGAIKKSS</sequence>
<gene>
    <name evidence="2" type="ORF">ENO47_03565</name>
</gene>
<keyword evidence="2" id="KW-0966">Cell projection</keyword>
<protein>
    <submittedName>
        <fullName evidence="2">Flagellar biosynthesis protein FlhB</fullName>
    </submittedName>
</protein>
<reference evidence="2" key="1">
    <citation type="journal article" date="2020" name="mSystems">
        <title>Genome- and Community-Level Interaction Insights into Carbon Utilization and Element Cycling Functions of Hydrothermarchaeota in Hydrothermal Sediment.</title>
        <authorList>
            <person name="Zhou Z."/>
            <person name="Liu Y."/>
            <person name="Xu W."/>
            <person name="Pan J."/>
            <person name="Luo Z.H."/>
            <person name="Li M."/>
        </authorList>
    </citation>
    <scope>NUCLEOTIDE SEQUENCE [LARGE SCALE GENOMIC DNA]</scope>
    <source>
        <strain evidence="2">SpSt-132</strain>
    </source>
</reference>
<comment type="caution">
    <text evidence="2">The sequence shown here is derived from an EMBL/GenBank/DDBJ whole genome shotgun (WGS) entry which is preliminary data.</text>
</comment>
<evidence type="ECO:0000256" key="1">
    <source>
        <dbReference type="ARBA" id="ARBA00010690"/>
    </source>
</evidence>
<evidence type="ECO:0000313" key="2">
    <source>
        <dbReference type="EMBL" id="HEW45733.1"/>
    </source>
</evidence>
<dbReference type="AlphaFoldDB" id="A0A7C2ZNL9"/>
<dbReference type="GO" id="GO:0009306">
    <property type="term" value="P:protein secretion"/>
    <property type="evidence" value="ECO:0007669"/>
    <property type="project" value="InterPro"/>
</dbReference>
<proteinExistence type="inferred from homology"/>
<accession>A0A7C2ZNL9</accession>
<dbReference type="PANTHER" id="PTHR30531">
    <property type="entry name" value="FLAGELLAR BIOSYNTHETIC PROTEIN FLHB"/>
    <property type="match status" value="1"/>
</dbReference>
<dbReference type="InterPro" id="IPR006135">
    <property type="entry name" value="T3SS_substrate_exporter"/>
</dbReference>
<dbReference type="Pfam" id="PF01312">
    <property type="entry name" value="Bac_export_2"/>
    <property type="match status" value="1"/>
</dbReference>
<organism evidence="2">
    <name type="scientific">Hydrogenobacter sp</name>
    <dbReference type="NCBI Taxonomy" id="2152829"/>
    <lineage>
        <taxon>Bacteria</taxon>
        <taxon>Pseudomonadati</taxon>
        <taxon>Aquificota</taxon>
        <taxon>Aquificia</taxon>
        <taxon>Aquificales</taxon>
        <taxon>Aquificaceae</taxon>
        <taxon>Hydrogenobacter</taxon>
    </lineage>
</organism>
<name>A0A7C2ZNL9_9AQUI</name>
<dbReference type="EMBL" id="DSFP01000032">
    <property type="protein sequence ID" value="HEW45733.1"/>
    <property type="molecule type" value="Genomic_DNA"/>
</dbReference>
<dbReference type="Gene3D" id="3.40.1690.10">
    <property type="entry name" value="secretion proteins EscU"/>
    <property type="match status" value="1"/>
</dbReference>
<dbReference type="InterPro" id="IPR029025">
    <property type="entry name" value="T3SS_substrate_exporter_C"/>
</dbReference>
<dbReference type="PANTHER" id="PTHR30531:SF12">
    <property type="entry name" value="FLAGELLAR BIOSYNTHETIC PROTEIN FLHB"/>
    <property type="match status" value="1"/>
</dbReference>
<dbReference type="PRINTS" id="PR00950">
    <property type="entry name" value="TYPE3IMSPROT"/>
</dbReference>
<dbReference type="SUPFAM" id="SSF160544">
    <property type="entry name" value="EscU C-terminal domain-like"/>
    <property type="match status" value="1"/>
</dbReference>
<keyword evidence="2" id="KW-0282">Flagellum</keyword>
<dbReference type="GO" id="GO:0005886">
    <property type="term" value="C:plasma membrane"/>
    <property type="evidence" value="ECO:0007669"/>
    <property type="project" value="TreeGrafter"/>
</dbReference>
<comment type="similarity">
    <text evidence="1">Belongs to the type III secretion exporter family.</text>
</comment>
<keyword evidence="2" id="KW-0969">Cilium</keyword>